<organism evidence="1">
    <name type="scientific">Capitella teleta</name>
    <name type="common">Polychaete worm</name>
    <dbReference type="NCBI Taxonomy" id="283909"/>
    <lineage>
        <taxon>Eukaryota</taxon>
        <taxon>Metazoa</taxon>
        <taxon>Spiralia</taxon>
        <taxon>Lophotrochozoa</taxon>
        <taxon>Annelida</taxon>
        <taxon>Polychaeta</taxon>
        <taxon>Sedentaria</taxon>
        <taxon>Scolecida</taxon>
        <taxon>Capitellidae</taxon>
        <taxon>Capitella</taxon>
    </lineage>
</organism>
<sequence>MENKAQHFISGYGNMQIQDPIDESGTLGIQKQGWKIELKHDTMVFECPSRISTRMRRQERCSFKDFSRVFFGWKQMLISSTVAAIPWGGARVNASISFDEWSFQFVVDSGFNECIIDTANKEACIDKEFNFNGSRISPKRHGINKRAYAILCVMVTFRRPVIRRGSVRLRELSQKEQRAWSLMSVDRRELIAQNFSVALAMVGPGGRIFGTPWNNDEIDMRVRRRIKYERPQDNSKVMEKGFSRKRRK</sequence>
<dbReference type="EMBL" id="KB299905">
    <property type="protein sequence ID" value="ELU07464.1"/>
    <property type="molecule type" value="Genomic_DNA"/>
</dbReference>
<dbReference type="EnsemblMetazoa" id="CapteT209467">
    <property type="protein sequence ID" value="CapteP209467"/>
    <property type="gene ID" value="CapteG209467"/>
</dbReference>
<name>R7ULQ1_CAPTE</name>
<dbReference type="HOGENOM" id="CLU_1121018_0_0_1"/>
<evidence type="ECO:0000313" key="2">
    <source>
        <dbReference type="EnsemblMetazoa" id="CapteP209467"/>
    </source>
</evidence>
<reference evidence="2" key="3">
    <citation type="submission" date="2015-06" db="UniProtKB">
        <authorList>
            <consortium name="EnsemblMetazoa"/>
        </authorList>
    </citation>
    <scope>IDENTIFICATION</scope>
</reference>
<reference evidence="1 3" key="2">
    <citation type="journal article" date="2013" name="Nature">
        <title>Insights into bilaterian evolution from three spiralian genomes.</title>
        <authorList>
            <person name="Simakov O."/>
            <person name="Marletaz F."/>
            <person name="Cho S.J."/>
            <person name="Edsinger-Gonzales E."/>
            <person name="Havlak P."/>
            <person name="Hellsten U."/>
            <person name="Kuo D.H."/>
            <person name="Larsson T."/>
            <person name="Lv J."/>
            <person name="Arendt D."/>
            <person name="Savage R."/>
            <person name="Osoegawa K."/>
            <person name="de Jong P."/>
            <person name="Grimwood J."/>
            <person name="Chapman J.A."/>
            <person name="Shapiro H."/>
            <person name="Aerts A."/>
            <person name="Otillar R.P."/>
            <person name="Terry A.Y."/>
            <person name="Boore J.L."/>
            <person name="Grigoriev I.V."/>
            <person name="Lindberg D.R."/>
            <person name="Seaver E.C."/>
            <person name="Weisblat D.A."/>
            <person name="Putnam N.H."/>
            <person name="Rokhsar D.S."/>
        </authorList>
    </citation>
    <scope>NUCLEOTIDE SEQUENCE</scope>
    <source>
        <strain evidence="1 3">I ESC-2004</strain>
    </source>
</reference>
<proteinExistence type="predicted"/>
<dbReference type="EMBL" id="AMQN01007081">
    <property type="status" value="NOT_ANNOTATED_CDS"/>
    <property type="molecule type" value="Genomic_DNA"/>
</dbReference>
<gene>
    <name evidence="1" type="ORF">CAPTEDRAFT_209467</name>
</gene>
<protein>
    <submittedName>
        <fullName evidence="1 2">Uncharacterized protein</fullName>
    </submittedName>
</protein>
<dbReference type="Proteomes" id="UP000014760">
    <property type="component" value="Unassembled WGS sequence"/>
</dbReference>
<accession>R7ULQ1</accession>
<evidence type="ECO:0000313" key="3">
    <source>
        <dbReference type="Proteomes" id="UP000014760"/>
    </source>
</evidence>
<evidence type="ECO:0000313" key="1">
    <source>
        <dbReference type="EMBL" id="ELU07464.1"/>
    </source>
</evidence>
<reference evidence="3" key="1">
    <citation type="submission" date="2012-12" db="EMBL/GenBank/DDBJ databases">
        <authorList>
            <person name="Hellsten U."/>
            <person name="Grimwood J."/>
            <person name="Chapman J.A."/>
            <person name="Shapiro H."/>
            <person name="Aerts A."/>
            <person name="Otillar R.P."/>
            <person name="Terry A.Y."/>
            <person name="Boore J.L."/>
            <person name="Simakov O."/>
            <person name="Marletaz F."/>
            <person name="Cho S.-J."/>
            <person name="Edsinger-Gonzales E."/>
            <person name="Havlak P."/>
            <person name="Kuo D.-H."/>
            <person name="Larsson T."/>
            <person name="Lv J."/>
            <person name="Arendt D."/>
            <person name="Savage R."/>
            <person name="Osoegawa K."/>
            <person name="de Jong P."/>
            <person name="Lindberg D.R."/>
            <person name="Seaver E.C."/>
            <person name="Weisblat D.A."/>
            <person name="Putnam N.H."/>
            <person name="Grigoriev I.V."/>
            <person name="Rokhsar D.S."/>
        </authorList>
    </citation>
    <scope>NUCLEOTIDE SEQUENCE</scope>
    <source>
        <strain evidence="3">I ESC-2004</strain>
    </source>
</reference>
<keyword evidence="3" id="KW-1185">Reference proteome</keyword>
<dbReference type="AlphaFoldDB" id="R7ULQ1"/>